<dbReference type="InterPro" id="IPR048362">
    <property type="entry name" value="PARG_helical"/>
</dbReference>
<dbReference type="GO" id="GO:0004649">
    <property type="term" value="F:poly(ADP-ribose) glycohydrolase activity"/>
    <property type="evidence" value="ECO:0007669"/>
    <property type="project" value="UniProtKB-EC"/>
</dbReference>
<dbReference type="InterPro" id="IPR046372">
    <property type="entry name" value="PARG_cat_C"/>
</dbReference>
<dbReference type="PANTHER" id="PTHR12837">
    <property type="entry name" value="POLY ADP-RIBOSE GLYCOHYDROLASE"/>
    <property type="match status" value="1"/>
</dbReference>
<evidence type="ECO:0000256" key="3">
    <source>
        <dbReference type="ARBA" id="ARBA00022801"/>
    </source>
</evidence>
<evidence type="ECO:0000256" key="5">
    <source>
        <dbReference type="SAM" id="MobiDB-lite"/>
    </source>
</evidence>
<proteinExistence type="inferred from homology"/>
<gene>
    <name evidence="8" type="ORF">Ocin01_19587</name>
</gene>
<reference evidence="8 9" key="1">
    <citation type="journal article" date="2016" name="Genome Biol. Evol.">
        <title>Gene Family Evolution Reflects Adaptation to Soil Environmental Stressors in the Genome of the Collembolan Orchesella cincta.</title>
        <authorList>
            <person name="Faddeeva-Vakhrusheva A."/>
            <person name="Derks M.F."/>
            <person name="Anvar S.Y."/>
            <person name="Agamennone V."/>
            <person name="Suring W."/>
            <person name="Smit S."/>
            <person name="van Straalen N.M."/>
            <person name="Roelofs D."/>
        </authorList>
    </citation>
    <scope>NUCLEOTIDE SEQUENCE [LARGE SCALE GENOMIC DNA]</scope>
    <source>
        <tissue evidence="8">Mixed pool</tissue>
    </source>
</reference>
<feature type="region of interest" description="Disordered" evidence="5">
    <location>
        <begin position="18"/>
        <end position="45"/>
    </location>
</feature>
<comment type="caution">
    <text evidence="8">The sequence shown here is derived from an EMBL/GenBank/DDBJ whole genome shotgun (WGS) entry which is preliminary data.</text>
</comment>
<evidence type="ECO:0000256" key="4">
    <source>
        <dbReference type="PIRSR" id="PIRSR607724-1"/>
    </source>
</evidence>
<feature type="active site" evidence="4">
    <location>
        <position position="487"/>
    </location>
</feature>
<dbReference type="GO" id="GO:0005975">
    <property type="term" value="P:carbohydrate metabolic process"/>
    <property type="evidence" value="ECO:0007669"/>
    <property type="project" value="InterPro"/>
</dbReference>
<dbReference type="GO" id="GO:0009225">
    <property type="term" value="P:nucleotide-sugar metabolic process"/>
    <property type="evidence" value="ECO:0007669"/>
    <property type="project" value="TreeGrafter"/>
</dbReference>
<comment type="similarity">
    <text evidence="1">Belongs to the poly(ADP-ribose) glycohydrolase family.</text>
</comment>
<dbReference type="Proteomes" id="UP000094527">
    <property type="component" value="Unassembled WGS sequence"/>
</dbReference>
<dbReference type="AlphaFoldDB" id="A0A1D2M296"/>
<dbReference type="Pfam" id="PF05028">
    <property type="entry name" value="PARG_cat_C"/>
    <property type="match status" value="1"/>
</dbReference>
<dbReference type="GO" id="GO:1990966">
    <property type="term" value="P:ATP generation from poly-ADP-D-ribose"/>
    <property type="evidence" value="ECO:0007669"/>
    <property type="project" value="TreeGrafter"/>
</dbReference>
<keyword evidence="9" id="KW-1185">Reference proteome</keyword>
<feature type="compositionally biased region" description="Basic and acidic residues" evidence="5">
    <location>
        <begin position="31"/>
        <end position="41"/>
    </location>
</feature>
<dbReference type="STRING" id="48709.A0A1D2M296"/>
<dbReference type="OrthoDB" id="1937899at2759"/>
<dbReference type="EC" id="3.2.1.143" evidence="2"/>
<feature type="compositionally biased region" description="Basic and acidic residues" evidence="5">
    <location>
        <begin position="107"/>
        <end position="116"/>
    </location>
</feature>
<name>A0A1D2M296_ORCCI</name>
<dbReference type="GO" id="GO:0006282">
    <property type="term" value="P:regulation of DNA repair"/>
    <property type="evidence" value="ECO:0007669"/>
    <property type="project" value="InterPro"/>
</dbReference>
<dbReference type="EMBL" id="LJIJ01006179">
    <property type="protein sequence ID" value="ODM87095.1"/>
    <property type="molecule type" value="Genomic_DNA"/>
</dbReference>
<evidence type="ECO:0000313" key="8">
    <source>
        <dbReference type="EMBL" id="ODM87095.1"/>
    </source>
</evidence>
<evidence type="ECO:0000256" key="2">
    <source>
        <dbReference type="ARBA" id="ARBA00012255"/>
    </source>
</evidence>
<dbReference type="GO" id="GO:0005634">
    <property type="term" value="C:nucleus"/>
    <property type="evidence" value="ECO:0007669"/>
    <property type="project" value="TreeGrafter"/>
</dbReference>
<feature type="non-terminal residue" evidence="8">
    <location>
        <position position="1"/>
    </location>
</feature>
<evidence type="ECO:0000259" key="7">
    <source>
        <dbReference type="Pfam" id="PF20811"/>
    </source>
</evidence>
<keyword evidence="3 8" id="KW-0378">Hydrolase</keyword>
<evidence type="ECO:0000259" key="6">
    <source>
        <dbReference type="Pfam" id="PF05028"/>
    </source>
</evidence>
<feature type="region of interest" description="Disordered" evidence="5">
    <location>
        <begin position="107"/>
        <end position="129"/>
    </location>
</feature>
<dbReference type="GO" id="GO:0005737">
    <property type="term" value="C:cytoplasm"/>
    <property type="evidence" value="ECO:0007669"/>
    <property type="project" value="TreeGrafter"/>
</dbReference>
<dbReference type="PANTHER" id="PTHR12837:SF15">
    <property type="entry name" value="POLY(ADP-RIBOSE) GLYCOHYDROLASE"/>
    <property type="match status" value="1"/>
</dbReference>
<evidence type="ECO:0000256" key="1">
    <source>
        <dbReference type="ARBA" id="ARBA00009545"/>
    </source>
</evidence>
<feature type="active site" evidence="4">
    <location>
        <position position="468"/>
    </location>
</feature>
<sequence length="689" mass="77378">NPKQVKLDMDEVFAVTEDSEKDRFTTTYASTHDKKSPKDQLPKTGVGLSQENVEENAQGTTHLGTPLTTNIQNDQQTCNAQVYENSCTTTSETETLSCRPQNDNEKINIAPRDHDNTIPVPENIPGETNTISSIDSIAVALANAEMSQVDNAQSVIVQDEFSENNFGKGTGIQVQADPNMNKFREDPPKHLIYPEVSEITPDLAQKIASNPNLYTAVFYHQFNVDMHNIQEVKLEHHDGNWDNLSFVRSAFSNRNSFVNHRGAFSIWDKIKQSLTDLVKHTKGAYPENPDILMQNALSRYDVGVQGKTDFITLTHPDIKTCMATTIPIIVQHALKLPSLLATPIPFLKAHTNKTLYMTKKLVGSLLANAFFCTLPKEKEDMPDINFHRMFNTAARGQAKAEKLKCVLNYFQQLGLPGQNAEKEDQIISFERRFIPQKVNWSSSSTNLTKVDVEPNKKIEEAHGTLQVDFANKRVGGGVLNEGAVMEEILFVVCPELIISRLFTETLEDDEVLVITGFEQFSNYAGYSRSFHFTGPTKPVNHEVDNLGRTCTQIVVMDALHFGQYEIESQFEKAKIDRELHKAFVAFVVPHGEPNIPVATGNWGCGAFNGDPELKFLIQWIAASEAGRNLMVYHTIGNTMQTQAIKSMDDFLHKKNVNNGELYRALVSYQKRMGKFSSIFDYVRSVFNNK</sequence>
<dbReference type="InterPro" id="IPR007724">
    <property type="entry name" value="Poly_GlycHdrlase"/>
</dbReference>
<organism evidence="8 9">
    <name type="scientific">Orchesella cincta</name>
    <name type="common">Springtail</name>
    <name type="synonym">Podura cincta</name>
    <dbReference type="NCBI Taxonomy" id="48709"/>
    <lineage>
        <taxon>Eukaryota</taxon>
        <taxon>Metazoa</taxon>
        <taxon>Ecdysozoa</taxon>
        <taxon>Arthropoda</taxon>
        <taxon>Hexapoda</taxon>
        <taxon>Collembola</taxon>
        <taxon>Entomobryomorpha</taxon>
        <taxon>Entomobryoidea</taxon>
        <taxon>Orchesellidae</taxon>
        <taxon>Orchesellinae</taxon>
        <taxon>Orchesella</taxon>
    </lineage>
</organism>
<accession>A0A1D2M296</accession>
<evidence type="ECO:0000313" key="9">
    <source>
        <dbReference type="Proteomes" id="UP000094527"/>
    </source>
</evidence>
<protein>
    <recommendedName>
        <fullName evidence="2">poly(ADP-ribose) glycohydrolase</fullName>
        <ecNumber evidence="2">3.2.1.143</ecNumber>
    </recommendedName>
</protein>
<feature type="active site" evidence="4">
    <location>
        <position position="486"/>
    </location>
</feature>
<dbReference type="Pfam" id="PF20811">
    <property type="entry name" value="PARG_cat_N"/>
    <property type="match status" value="1"/>
</dbReference>
<feature type="domain" description="PARG helical" evidence="7">
    <location>
        <begin position="320"/>
        <end position="431"/>
    </location>
</feature>
<feature type="domain" description="PARG catalytic Macro" evidence="6">
    <location>
        <begin position="439"/>
        <end position="639"/>
    </location>
</feature>